<dbReference type="GO" id="GO:0005975">
    <property type="term" value="P:carbohydrate metabolic process"/>
    <property type="evidence" value="ECO:0007669"/>
    <property type="project" value="InterPro"/>
</dbReference>
<protein>
    <recommendedName>
        <fullName evidence="5">GH18 domain-containing protein</fullName>
    </recommendedName>
</protein>
<evidence type="ECO:0000313" key="7">
    <source>
        <dbReference type="Proteomes" id="UP000283255"/>
    </source>
</evidence>
<dbReference type="InterPro" id="IPR001579">
    <property type="entry name" value="Glyco_hydro_18_chit_AS"/>
</dbReference>
<reference evidence="6 7" key="1">
    <citation type="submission" date="2018-09" db="EMBL/GenBank/DDBJ databases">
        <authorList>
            <person name="Wang F."/>
        </authorList>
    </citation>
    <scope>NUCLEOTIDE SEQUENCE [LARGE SCALE GENOMIC DNA]</scope>
    <source>
        <strain evidence="6 7">PLHSC7-2</strain>
    </source>
</reference>
<proteinExistence type="inferred from homology"/>
<evidence type="ECO:0000256" key="3">
    <source>
        <dbReference type="RuleBase" id="RU000489"/>
    </source>
</evidence>
<accession>A0A418YDG3</accession>
<comment type="similarity">
    <text evidence="4">Belongs to the glycosyl hydrolase 18 family.</text>
</comment>
<evidence type="ECO:0000256" key="2">
    <source>
        <dbReference type="ARBA" id="ARBA00023295"/>
    </source>
</evidence>
<dbReference type="EMBL" id="QZCH01000016">
    <property type="protein sequence ID" value="RJG42541.1"/>
    <property type="molecule type" value="Genomic_DNA"/>
</dbReference>
<organism evidence="6 7">
    <name type="scientific">Motilimonas pumila</name>
    <dbReference type="NCBI Taxonomy" id="2303987"/>
    <lineage>
        <taxon>Bacteria</taxon>
        <taxon>Pseudomonadati</taxon>
        <taxon>Pseudomonadota</taxon>
        <taxon>Gammaproteobacteria</taxon>
        <taxon>Alteromonadales</taxon>
        <taxon>Alteromonadales genera incertae sedis</taxon>
        <taxon>Motilimonas</taxon>
    </lineage>
</organism>
<keyword evidence="1 3" id="KW-0378">Hydrolase</keyword>
<evidence type="ECO:0000256" key="4">
    <source>
        <dbReference type="RuleBase" id="RU004453"/>
    </source>
</evidence>
<dbReference type="PROSITE" id="PS01095">
    <property type="entry name" value="GH18_1"/>
    <property type="match status" value="1"/>
</dbReference>
<evidence type="ECO:0000256" key="1">
    <source>
        <dbReference type="ARBA" id="ARBA00022801"/>
    </source>
</evidence>
<dbReference type="OrthoDB" id="6397563at2"/>
<dbReference type="RefSeq" id="WP_119911167.1">
    <property type="nucleotide sequence ID" value="NZ_QZCH01000016.1"/>
</dbReference>
<dbReference type="Pfam" id="PF00704">
    <property type="entry name" value="Glyco_hydro_18"/>
    <property type="match status" value="1"/>
</dbReference>
<gene>
    <name evidence="6" type="ORF">D1Z90_12825</name>
</gene>
<dbReference type="Proteomes" id="UP000283255">
    <property type="component" value="Unassembled WGS sequence"/>
</dbReference>
<dbReference type="SUPFAM" id="SSF51445">
    <property type="entry name" value="(Trans)glycosidases"/>
    <property type="match status" value="1"/>
</dbReference>
<dbReference type="GO" id="GO:0004553">
    <property type="term" value="F:hydrolase activity, hydrolyzing O-glycosyl compounds"/>
    <property type="evidence" value="ECO:0007669"/>
    <property type="project" value="InterPro"/>
</dbReference>
<feature type="domain" description="GH18" evidence="5">
    <location>
        <begin position="13"/>
        <end position="182"/>
    </location>
</feature>
<evidence type="ECO:0000259" key="5">
    <source>
        <dbReference type="Pfam" id="PF00704"/>
    </source>
</evidence>
<keyword evidence="2 3" id="KW-0326">Glycosidase</keyword>
<evidence type="ECO:0000313" key="6">
    <source>
        <dbReference type="EMBL" id="RJG42541.1"/>
    </source>
</evidence>
<name>A0A418YDG3_9GAMM</name>
<reference evidence="6 7" key="2">
    <citation type="submission" date="2019-01" db="EMBL/GenBank/DDBJ databases">
        <title>Motilimonas pumilus sp. nov., isolated from the gut of sea cucumber (Apostichopus japonicus).</title>
        <authorList>
            <person name="Wang F.-Q."/>
            <person name="Ren L.-H."/>
            <person name="Lin Y.-W."/>
            <person name="Sun G.-H."/>
            <person name="Du Z.-J."/>
            <person name="Zhao J.-X."/>
            <person name="Liu X.-J."/>
            <person name="Liu L.-J."/>
        </authorList>
    </citation>
    <scope>NUCLEOTIDE SEQUENCE [LARGE SCALE GENOMIC DNA]</scope>
    <source>
        <strain evidence="6 7">PLHSC7-2</strain>
    </source>
</reference>
<dbReference type="InterPro" id="IPR017853">
    <property type="entry name" value="GH"/>
</dbReference>
<keyword evidence="7" id="KW-1185">Reference proteome</keyword>
<dbReference type="AlphaFoldDB" id="A0A418YDG3"/>
<dbReference type="InterPro" id="IPR001223">
    <property type="entry name" value="Glyco_hydro18_cat"/>
</dbReference>
<dbReference type="Gene3D" id="3.20.20.80">
    <property type="entry name" value="Glycosidases"/>
    <property type="match status" value="1"/>
</dbReference>
<sequence>MSHTSQSHSQAVLAAYFPMWHDHLQWQVNCQHGLSQVPHYINHLILSFVAPNVSYKGDTTTLVSDVFFEGEDKGLTNTASIADLAACIASYRQRCKSSKIIVSVGGEIGGEFEQINGEDLTRLLTDLDLDGIDIDYEPSGLMTATPRQIQRYKTIIARLRHHLDSLTLCTQKHYLLTCAPTGVGVFDASNELTILGVNEPSLNRYQQRQFTHIAENFESEIKALDQLLSPAQCGQENTIGEWGDAQDLKQPGECHVGTLASAYQFPSSGKMLPVYLAKNDGKLCDKLRYPYIGNMLDMVIYQAYNMGSANLLARVLCYQGHKDVSRFLANASPNAEGFKVVHGNHVGKEAWPQYAHTQERLSILCQYIMRCDHNDGMSFWSYTSVAQDDSVFVPPAGLGYDSPAQAFKQVANDLRLL</sequence>
<comment type="caution">
    <text evidence="6">The sequence shown here is derived from an EMBL/GenBank/DDBJ whole genome shotgun (WGS) entry which is preliminary data.</text>
</comment>